<sequence>MGAASSAPVLGVDISPSHTSSCWWAGIALGGKLYGVPCNADQLLIYDVAATEPIRYVDTRKVATGEGKWRSSVALGGKLYGIPDRAEALLIYDFSSGTVSGVDTRKVSRGPFKWQAAVALAGKVYGIPHHASKLLVHDPKTRAVVGVDTTHIATGNSKWLAGMSLGAKVVGVPCNADALLIYDPLTGHCVGVPTAYHATGPFKWLSAVTFQGLLYAIPCHAECILVFDPSKNQVSHVDTSSIATGPGKWVAAVACAGKIYGIPDHATSVLVFDPKSQEVSGIDISHLTATDTKGKWQSATVLGGKIYAVPYNAHEILVVDPSASRASVVDVRSLEKGSGKWGFAAAIGGKLCGLPWDATHLLVHEPQEAGEETPAPQNSEVPISAAEAEAADPTEIGFDGAADISPNLGELLVQDFVGAWLSEWIYFTDETKKSTVPVMKVGGVPVKFQVHSVMDDPLQGSPARSAVVTAVLPDSAVVYLVFKGSSFMNDFVVNASVGPDYTPFDATFDDRTTFIHHGAHHAIAQLRVQQWPALKEQLERCAQDGVKQLVITGHSLGGQYALAFMLQVFLDGVREAPMHTLLRQARSVAFGAPMCYGAAEGFEVRQDRESAHGYSETSRGVRIRQDLAEFIQERTVVYVNSGDPAPRLWSELDLEDFMRYAVSWLQQQVSSFSMRILDYASGGLAQKAQEILKRPDIEKHLLRPAARYVHLSQIRVLAKDFLLWRPLSYGRMNIDDHSLSLGYMPALCAAFDPVAAGGLWDENGQPLVDEAGHGLI</sequence>
<dbReference type="InterPro" id="IPR029058">
    <property type="entry name" value="AB_hydrolase_fold"/>
</dbReference>
<dbReference type="InterPro" id="IPR011043">
    <property type="entry name" value="Gal_Oxase/kelch_b-propeller"/>
</dbReference>
<dbReference type="Pfam" id="PF01764">
    <property type="entry name" value="Lipase_3"/>
    <property type="match status" value="1"/>
</dbReference>
<dbReference type="AlphaFoldDB" id="A0AA36NG27"/>
<evidence type="ECO:0000313" key="3">
    <source>
        <dbReference type="Proteomes" id="UP001178507"/>
    </source>
</evidence>
<accession>A0AA36NG27</accession>
<reference evidence="2" key="1">
    <citation type="submission" date="2023-08" db="EMBL/GenBank/DDBJ databases">
        <authorList>
            <person name="Chen Y."/>
            <person name="Shah S."/>
            <person name="Dougan E. K."/>
            <person name="Thang M."/>
            <person name="Chan C."/>
        </authorList>
    </citation>
    <scope>NUCLEOTIDE SEQUENCE</scope>
</reference>
<organism evidence="2 3">
    <name type="scientific">Effrenium voratum</name>
    <dbReference type="NCBI Taxonomy" id="2562239"/>
    <lineage>
        <taxon>Eukaryota</taxon>
        <taxon>Sar</taxon>
        <taxon>Alveolata</taxon>
        <taxon>Dinophyceae</taxon>
        <taxon>Suessiales</taxon>
        <taxon>Symbiodiniaceae</taxon>
        <taxon>Effrenium</taxon>
    </lineage>
</organism>
<proteinExistence type="predicted"/>
<dbReference type="Proteomes" id="UP001178507">
    <property type="component" value="Unassembled WGS sequence"/>
</dbReference>
<dbReference type="SUPFAM" id="SSF53474">
    <property type="entry name" value="alpha/beta-Hydrolases"/>
    <property type="match status" value="1"/>
</dbReference>
<dbReference type="Gene3D" id="3.40.50.1820">
    <property type="entry name" value="alpha/beta hydrolase"/>
    <property type="match status" value="1"/>
</dbReference>
<evidence type="ECO:0000259" key="1">
    <source>
        <dbReference type="Pfam" id="PF01764"/>
    </source>
</evidence>
<dbReference type="GO" id="GO:0006629">
    <property type="term" value="P:lipid metabolic process"/>
    <property type="evidence" value="ECO:0007669"/>
    <property type="project" value="InterPro"/>
</dbReference>
<name>A0AA36NG27_9DINO</name>
<dbReference type="InterPro" id="IPR002921">
    <property type="entry name" value="Fungal_lipase-type"/>
</dbReference>
<evidence type="ECO:0000313" key="2">
    <source>
        <dbReference type="EMBL" id="CAJ1405034.1"/>
    </source>
</evidence>
<comment type="caution">
    <text evidence="2">The sequence shown here is derived from an EMBL/GenBank/DDBJ whole genome shotgun (WGS) entry which is preliminary data.</text>
</comment>
<protein>
    <recommendedName>
        <fullName evidence="1">Fungal lipase-type domain-containing protein</fullName>
    </recommendedName>
</protein>
<keyword evidence="3" id="KW-1185">Reference proteome</keyword>
<feature type="domain" description="Fungal lipase-type" evidence="1">
    <location>
        <begin position="480"/>
        <end position="598"/>
    </location>
</feature>
<dbReference type="SUPFAM" id="SSF50965">
    <property type="entry name" value="Galactose oxidase, central domain"/>
    <property type="match status" value="1"/>
</dbReference>
<gene>
    <name evidence="2" type="ORF">EVOR1521_LOCUS27362</name>
</gene>
<dbReference type="EMBL" id="CAUJNA010003567">
    <property type="protein sequence ID" value="CAJ1405034.1"/>
    <property type="molecule type" value="Genomic_DNA"/>
</dbReference>